<proteinExistence type="predicted"/>
<keyword evidence="2" id="KW-1185">Reference proteome</keyword>
<sequence>MVKQWLYSDPTSKQPTADSRSTKLVYNNLGAATELDELTDAECLAVGDIFGRIAELEAVLAFQRTLAAAPMHTL</sequence>
<protein>
    <submittedName>
        <fullName evidence="1">Unnamed protein product</fullName>
    </submittedName>
</protein>
<dbReference type="AlphaFoldDB" id="A0A9W6XRX1"/>
<name>A0A9W6XRX1_9STRA</name>
<gene>
    <name evidence="1" type="ORF">Pfra01_001514500</name>
</gene>
<dbReference type="EMBL" id="BSXT01001623">
    <property type="protein sequence ID" value="GMF44007.1"/>
    <property type="molecule type" value="Genomic_DNA"/>
</dbReference>
<reference evidence="1" key="1">
    <citation type="submission" date="2023-04" db="EMBL/GenBank/DDBJ databases">
        <title>Phytophthora fragariaefolia NBRC 109709.</title>
        <authorList>
            <person name="Ichikawa N."/>
            <person name="Sato H."/>
            <person name="Tonouchi N."/>
        </authorList>
    </citation>
    <scope>NUCLEOTIDE SEQUENCE</scope>
    <source>
        <strain evidence="1">NBRC 109709</strain>
    </source>
</reference>
<organism evidence="1 2">
    <name type="scientific">Phytophthora fragariaefolia</name>
    <dbReference type="NCBI Taxonomy" id="1490495"/>
    <lineage>
        <taxon>Eukaryota</taxon>
        <taxon>Sar</taxon>
        <taxon>Stramenopiles</taxon>
        <taxon>Oomycota</taxon>
        <taxon>Peronosporomycetes</taxon>
        <taxon>Peronosporales</taxon>
        <taxon>Peronosporaceae</taxon>
        <taxon>Phytophthora</taxon>
    </lineage>
</organism>
<dbReference type="Proteomes" id="UP001165121">
    <property type="component" value="Unassembled WGS sequence"/>
</dbReference>
<evidence type="ECO:0000313" key="2">
    <source>
        <dbReference type="Proteomes" id="UP001165121"/>
    </source>
</evidence>
<accession>A0A9W6XRX1</accession>
<evidence type="ECO:0000313" key="1">
    <source>
        <dbReference type="EMBL" id="GMF44007.1"/>
    </source>
</evidence>
<comment type="caution">
    <text evidence="1">The sequence shown here is derived from an EMBL/GenBank/DDBJ whole genome shotgun (WGS) entry which is preliminary data.</text>
</comment>